<evidence type="ECO:0000313" key="1">
    <source>
        <dbReference type="EMBL" id="WCE14031.1"/>
    </source>
</evidence>
<dbReference type="Proteomes" id="UP001210538">
    <property type="component" value="Chromosome"/>
</dbReference>
<sequence>MTENDIMSALFTQQRMQIMHIGKYHDEFSDAYLYAWASSVYPIMSDTDGSVPRRPHESYAPFFITSKEKVDFLLTRLDNAWRKKEQITFYDLEDELGVKSFSSKGWDRGNLIDICRYLYLDGCFDKSFWTMLLQNGKCPAEALVVASTFNRETEIDF</sequence>
<proteinExistence type="predicted"/>
<reference evidence="1 2" key="1">
    <citation type="submission" date="2023-01" db="EMBL/GenBank/DDBJ databases">
        <title>Genome sequence resource and annotation of Enterobacter ludwigii, an economically important pathogen of seedling wilt with strawberry.</title>
        <authorList>
            <person name="Xie Y."/>
        </authorList>
    </citation>
    <scope>NUCLEOTIDE SEQUENCE [LARGE SCALE GENOMIC DNA]</scope>
    <source>
        <strain evidence="1 2">CM-TZ4</strain>
    </source>
</reference>
<name>A0AAX3LD50_9ENTR</name>
<protein>
    <submittedName>
        <fullName evidence="1">Uncharacterized protein</fullName>
    </submittedName>
</protein>
<dbReference type="RefSeq" id="WP_271661436.1">
    <property type="nucleotide sequence ID" value="NZ_CP116347.1"/>
</dbReference>
<keyword evidence="2" id="KW-1185">Reference proteome</keyword>
<dbReference type="EMBL" id="CP116347">
    <property type="protein sequence ID" value="WCE14031.1"/>
    <property type="molecule type" value="Genomic_DNA"/>
</dbReference>
<gene>
    <name evidence="1" type="ORF">PHA72_03855</name>
</gene>
<evidence type="ECO:0000313" key="2">
    <source>
        <dbReference type="Proteomes" id="UP001210538"/>
    </source>
</evidence>
<dbReference type="AlphaFoldDB" id="A0AAX3LD50"/>
<accession>A0AAX3LD50</accession>
<organism evidence="1 2">
    <name type="scientific">Enterobacter ludwigii</name>
    <dbReference type="NCBI Taxonomy" id="299767"/>
    <lineage>
        <taxon>Bacteria</taxon>
        <taxon>Pseudomonadati</taxon>
        <taxon>Pseudomonadota</taxon>
        <taxon>Gammaproteobacteria</taxon>
        <taxon>Enterobacterales</taxon>
        <taxon>Enterobacteriaceae</taxon>
        <taxon>Enterobacter</taxon>
        <taxon>Enterobacter cloacae complex</taxon>
    </lineage>
</organism>